<organism evidence="3 4">
    <name type="scientific">Callosobruchus maculatus</name>
    <name type="common">Southern cowpea weevil</name>
    <name type="synonym">Pulse bruchid</name>
    <dbReference type="NCBI Taxonomy" id="64391"/>
    <lineage>
        <taxon>Eukaryota</taxon>
        <taxon>Metazoa</taxon>
        <taxon>Ecdysozoa</taxon>
        <taxon>Arthropoda</taxon>
        <taxon>Hexapoda</taxon>
        <taxon>Insecta</taxon>
        <taxon>Pterygota</taxon>
        <taxon>Neoptera</taxon>
        <taxon>Endopterygota</taxon>
        <taxon>Coleoptera</taxon>
        <taxon>Polyphaga</taxon>
        <taxon>Cucujiformia</taxon>
        <taxon>Chrysomeloidea</taxon>
        <taxon>Chrysomelidae</taxon>
        <taxon>Bruchinae</taxon>
        <taxon>Bruchini</taxon>
        <taxon>Callosobruchus</taxon>
    </lineage>
</organism>
<sequence length="443" mass="49995">MAPCGPGYASPLAAMKSGPREKLLYCVCVQPNTEDGKTDLLATVDVDPESPTYCQIIHRLRTGNPKDELHHSGWNVCSSCYTPKECCDNPVRDKLILPALGSNRVYIVIEPSEMKKLNCSTPHTIHCLASGEIMISTMGDKDDNGKCDFVLIDAKTYKMKGTWIKGKNTPKFNYDFWYQPYHDIMVSSEWGAPKVFKTGFHPSHLTPETYGQHLNFFSWSKRELIQSIDLGREAMAPLEVRFLHNPKESQGYVGCAIGGYIYRFYLQPDGKWAAEKVIHIPPKRVSGPDGEFMMDGMITDILISLDDRFLYFSNFMHGRVFLGGKIANDPSIKVIEDPELSEPPKAAYIKGKRFCGAPQMIQLSLDGRRLYVTSSIFSPWDKQFYPDMVASGTKMAKIDIDPVRGGMTLDEDFCVDFDILEEIVRLTYGWPATKQYAREVTNI</sequence>
<dbReference type="InterPro" id="IPR008826">
    <property type="entry name" value="Se-bd"/>
</dbReference>
<comment type="similarity">
    <text evidence="1">Belongs to the selenium-binding protein family.</text>
</comment>
<dbReference type="SUPFAM" id="SSF75011">
    <property type="entry name" value="3-carboxy-cis,cis-mucoante lactonizing enzyme"/>
    <property type="match status" value="1"/>
</dbReference>
<accession>A0A653CIG3</accession>
<evidence type="ECO:0000256" key="2">
    <source>
        <dbReference type="ARBA" id="ARBA00023266"/>
    </source>
</evidence>
<dbReference type="GO" id="GO:0008430">
    <property type="term" value="F:selenium binding"/>
    <property type="evidence" value="ECO:0007669"/>
    <property type="project" value="InterPro"/>
</dbReference>
<gene>
    <name evidence="3" type="ORF">CALMAC_LOCUS9344</name>
</gene>
<reference evidence="3 4" key="1">
    <citation type="submission" date="2019-01" db="EMBL/GenBank/DDBJ databases">
        <authorList>
            <person name="Sayadi A."/>
        </authorList>
    </citation>
    <scope>NUCLEOTIDE SEQUENCE [LARGE SCALE GENOMIC DNA]</scope>
</reference>
<dbReference type="AlphaFoldDB" id="A0A653CIG3"/>
<dbReference type="OrthoDB" id="10252446at2759"/>
<protein>
    <recommendedName>
        <fullName evidence="5">Methanethiol oxidase</fullName>
    </recommendedName>
</protein>
<dbReference type="PANTHER" id="PTHR23300:SF0">
    <property type="entry name" value="METHANETHIOL OXIDASE"/>
    <property type="match status" value="1"/>
</dbReference>
<dbReference type="PANTHER" id="PTHR23300">
    <property type="entry name" value="METHANETHIOL OXIDASE"/>
    <property type="match status" value="1"/>
</dbReference>
<evidence type="ECO:0000313" key="4">
    <source>
        <dbReference type="Proteomes" id="UP000410492"/>
    </source>
</evidence>
<proteinExistence type="inferred from homology"/>
<evidence type="ECO:0000313" key="3">
    <source>
        <dbReference type="EMBL" id="VEN47647.1"/>
    </source>
</evidence>
<dbReference type="Proteomes" id="UP000410492">
    <property type="component" value="Unassembled WGS sequence"/>
</dbReference>
<evidence type="ECO:0000256" key="1">
    <source>
        <dbReference type="ARBA" id="ARBA00005606"/>
    </source>
</evidence>
<dbReference type="Pfam" id="PF05694">
    <property type="entry name" value="SBP56"/>
    <property type="match status" value="1"/>
</dbReference>
<evidence type="ECO:0008006" key="5">
    <source>
        <dbReference type="Google" id="ProtNLM"/>
    </source>
</evidence>
<dbReference type="EMBL" id="CAACVG010007923">
    <property type="protein sequence ID" value="VEN47647.1"/>
    <property type="molecule type" value="Genomic_DNA"/>
</dbReference>
<keyword evidence="4" id="KW-1185">Reference proteome</keyword>
<keyword evidence="2" id="KW-0711">Selenium</keyword>
<name>A0A653CIG3_CALMS</name>